<evidence type="ECO:0000256" key="3">
    <source>
        <dbReference type="ARBA" id="ARBA00022475"/>
    </source>
</evidence>
<keyword evidence="9 13" id="KW-0915">Sodium</keyword>
<feature type="domain" description="DNTTIP1 dimerisation" evidence="18">
    <location>
        <begin position="44"/>
        <end position="108"/>
    </location>
</feature>
<organism evidence="20 21">
    <name type="scientific">Mesorhabditis spiculigera</name>
    <dbReference type="NCBI Taxonomy" id="96644"/>
    <lineage>
        <taxon>Eukaryota</taxon>
        <taxon>Metazoa</taxon>
        <taxon>Ecdysozoa</taxon>
        <taxon>Nematoda</taxon>
        <taxon>Chromadorea</taxon>
        <taxon>Rhabditida</taxon>
        <taxon>Rhabditina</taxon>
        <taxon>Rhabditomorpha</taxon>
        <taxon>Rhabditoidea</taxon>
        <taxon>Rhabditidae</taxon>
        <taxon>Mesorhabditinae</taxon>
        <taxon>Mesorhabditis</taxon>
    </lineage>
</organism>
<evidence type="ECO:0000256" key="7">
    <source>
        <dbReference type="ARBA" id="ARBA00022847"/>
    </source>
</evidence>
<feature type="transmembrane region" description="Helical" evidence="17">
    <location>
        <begin position="651"/>
        <end position="677"/>
    </location>
</feature>
<sequence>MNLRLNNFEGLLCVIAGDGTTAKANCLRQVISRNKTDMATDASRSLDLMRQVFQPQINEEIRQIIDRHLRTTFQPAIENLKRNGHGVAEEDLNELARGMLDGAKSIFVPVHPQPVLAQEVYKIRGYESDDSDISAISQRSTDRKPKRGRPRKDDEAVIPMHCKIDTYDLEKWAIGRLTHKTSFIFASKLAENLGLPNTSKLFAKYPKAFRYICSEEDKKILVPQRLLSSVHGGRAILMQLEDGIEIQGSIGDLPQYSFTCPEAMLDRVRMKTFSVDPTDPPHDMPRHDTSSSNLSSHQNVAELKGLVADGEECEMRVTGCVRNGNHPASGVTMTTFSSSSAATDERTRLVKSEPREQWTSKIDFLMSVVGFAVDLGNIWRFPYLCFKNGGGVFLIPYTIIVLVTGVPLFYMELALGQYYRKGAITTWGRICPLFKGIGYCVIMIAFYTDFFYNVVIAWGLHFLYTSFQTNLPWASCNNTYNSKACYEPIYGALHSSSSKCAPRINNSQAKISAAEEYFYKGLLGLHESGAPNSHVIRSMSDFGDLNWHIFVSLFVVYIICYFSLWKGIGMSGKVVWFTALFPYVVLGVLFVRGITLPGAEMGIEFYLKPNIGKLKDPGVWQDAATQVFFSLGPGFGVLMAYSSYNKFNNNVYFDALVTSSINCLTSFLSGFVIFSVLGYMSCASGKPIEEVALEGPGLVFVVYPEALATMPWAPGWSVLFFLMLITLGLDSSFGGTEAIITALSDEFLWIKKHREIFIGLLFGFYMLIGYFICTQGGILIMEWLIVYGTTWGLLIAVFCEVVVVSYFYGCRQFVLDLKEMLGFSPGMYWKLCWVIGAPLFLLLMILSSFINYGPLVYQDYQFSDTANLAGIFFALSAAAAIPTVGIFKLCTSKGRTFSEASRKFWELIFFRNLLIRCAHIEKDRRSMSIHQSDGWRVTMM</sequence>
<dbReference type="PROSITE" id="PS00754">
    <property type="entry name" value="NA_NEUROTRAN_SYMP_2"/>
    <property type="match status" value="1"/>
</dbReference>
<evidence type="ECO:0000256" key="4">
    <source>
        <dbReference type="ARBA" id="ARBA00022692"/>
    </source>
</evidence>
<feature type="binding site" evidence="13">
    <location>
        <position position="731"/>
    </location>
    <ligand>
        <name>Na(+)</name>
        <dbReference type="ChEBI" id="CHEBI:29101"/>
        <label>1</label>
    </ligand>
</feature>
<evidence type="ECO:0000256" key="1">
    <source>
        <dbReference type="ARBA" id="ARBA00004651"/>
    </source>
</evidence>
<feature type="binding site" evidence="13">
    <location>
        <position position="370"/>
    </location>
    <ligand>
        <name>Na(+)</name>
        <dbReference type="ChEBI" id="CHEBI:29101"/>
        <label>1</label>
    </ligand>
</feature>
<dbReference type="GO" id="GO:0046872">
    <property type="term" value="F:metal ion binding"/>
    <property type="evidence" value="ECO:0007669"/>
    <property type="project" value="UniProtKB-KW"/>
</dbReference>
<feature type="binding site" evidence="13">
    <location>
        <position position="727"/>
    </location>
    <ligand>
        <name>Na(+)</name>
        <dbReference type="ChEBI" id="CHEBI:29101"/>
        <label>1</label>
    </ligand>
</feature>
<evidence type="ECO:0000256" key="6">
    <source>
        <dbReference type="ARBA" id="ARBA00022775"/>
    </source>
</evidence>
<feature type="binding site" evidence="13">
    <location>
        <position position="662"/>
    </location>
    <ligand>
        <name>Na(+)</name>
        <dbReference type="ChEBI" id="CHEBI:29101"/>
        <label>1</label>
    </ligand>
</feature>
<feature type="disulfide bond" evidence="14">
    <location>
        <begin position="476"/>
        <end position="485"/>
    </location>
</feature>
<dbReference type="Pfam" id="PF00209">
    <property type="entry name" value="SNF"/>
    <property type="match status" value="1"/>
</dbReference>
<dbReference type="GO" id="GO:0005330">
    <property type="term" value="F:dopamine:sodium symporter activity"/>
    <property type="evidence" value="ECO:0007669"/>
    <property type="project" value="TreeGrafter"/>
</dbReference>
<dbReference type="PROSITE" id="PS50267">
    <property type="entry name" value="NA_NEUROTRAN_SYMP_3"/>
    <property type="match status" value="1"/>
</dbReference>
<dbReference type="InterPro" id="IPR041384">
    <property type="entry name" value="DNTTIP1_dimer"/>
</dbReference>
<evidence type="ECO:0000256" key="5">
    <source>
        <dbReference type="ARBA" id="ARBA00022723"/>
    </source>
</evidence>
<evidence type="ECO:0000256" key="15">
    <source>
        <dbReference type="RuleBase" id="RU003732"/>
    </source>
</evidence>
<evidence type="ECO:0000313" key="20">
    <source>
        <dbReference type="EMBL" id="CAJ0578750.1"/>
    </source>
</evidence>
<evidence type="ECO:0000256" key="17">
    <source>
        <dbReference type="SAM" id="Phobius"/>
    </source>
</evidence>
<keyword evidence="5 13" id="KW-0479">Metal-binding</keyword>
<dbReference type="PROSITE" id="PS00610">
    <property type="entry name" value="NA_NEUROTRAN_SYMP_1"/>
    <property type="match status" value="1"/>
</dbReference>
<keyword evidence="6" id="KW-0532">Neurotransmitter transport</keyword>
<dbReference type="Proteomes" id="UP001177023">
    <property type="component" value="Unassembled WGS sequence"/>
</dbReference>
<name>A0AA36GAR9_9BILA</name>
<feature type="transmembrane region" description="Helical" evidence="17">
    <location>
        <begin position="545"/>
        <end position="562"/>
    </location>
</feature>
<dbReference type="EMBL" id="CATQJA010002654">
    <property type="protein sequence ID" value="CAJ0578750.1"/>
    <property type="molecule type" value="Genomic_DNA"/>
</dbReference>
<reference evidence="20" key="1">
    <citation type="submission" date="2023-06" db="EMBL/GenBank/DDBJ databases">
        <authorList>
            <person name="Delattre M."/>
        </authorList>
    </citation>
    <scope>NUCLEOTIDE SEQUENCE</scope>
    <source>
        <strain evidence="20">AF72</strain>
    </source>
</reference>
<evidence type="ECO:0000256" key="8">
    <source>
        <dbReference type="ARBA" id="ARBA00022989"/>
    </source>
</evidence>
<comment type="similarity">
    <text evidence="15">Belongs to the sodium:neurotransmitter symporter (SNF) (TC 2.A.22) family.</text>
</comment>
<keyword evidence="10 17" id="KW-0472">Membrane</keyword>
<dbReference type="GO" id="GO:0032809">
    <property type="term" value="C:neuronal cell body membrane"/>
    <property type="evidence" value="ECO:0007669"/>
    <property type="project" value="TreeGrafter"/>
</dbReference>
<keyword evidence="7 15" id="KW-0769">Symport</keyword>
<comment type="subcellular location">
    <subcellularLocation>
        <location evidence="1">Cell membrane</location>
        <topology evidence="1">Multi-pass membrane protein</topology>
    </subcellularLocation>
</comment>
<evidence type="ECO:0000256" key="9">
    <source>
        <dbReference type="ARBA" id="ARBA00023053"/>
    </source>
</evidence>
<feature type="transmembrane region" description="Helical" evidence="17">
    <location>
        <begin position="574"/>
        <end position="594"/>
    </location>
</feature>
<proteinExistence type="inferred from homology"/>
<protein>
    <recommendedName>
        <fullName evidence="15">Transporter</fullName>
    </recommendedName>
</protein>
<dbReference type="GO" id="GO:0030424">
    <property type="term" value="C:axon"/>
    <property type="evidence" value="ECO:0007669"/>
    <property type="project" value="TreeGrafter"/>
</dbReference>
<dbReference type="GO" id="GO:0006865">
    <property type="term" value="P:amino acid transport"/>
    <property type="evidence" value="ECO:0007669"/>
    <property type="project" value="TreeGrafter"/>
</dbReference>
<evidence type="ECO:0000256" key="12">
    <source>
        <dbReference type="ARBA" id="ARBA00023180"/>
    </source>
</evidence>
<keyword evidence="12" id="KW-0325">Glycoprotein</keyword>
<evidence type="ECO:0000259" key="19">
    <source>
        <dbReference type="Pfam" id="PF21229"/>
    </source>
</evidence>
<feature type="non-terminal residue" evidence="20">
    <location>
        <position position="940"/>
    </location>
</feature>
<dbReference type="PANTHER" id="PTHR11616:SF320">
    <property type="entry name" value="SODIUM-DEPENDENT NORADRENALINE TRANSPORTER"/>
    <property type="match status" value="1"/>
</dbReference>
<dbReference type="SUPFAM" id="SSF161070">
    <property type="entry name" value="SNF-like"/>
    <property type="match status" value="1"/>
</dbReference>
<dbReference type="InterPro" id="IPR000175">
    <property type="entry name" value="Na/ntran_symport"/>
</dbReference>
<keyword evidence="8 17" id="KW-1133">Transmembrane helix</keyword>
<dbReference type="GO" id="GO:0051583">
    <property type="term" value="P:dopamine uptake involved in synaptic transmission"/>
    <property type="evidence" value="ECO:0007669"/>
    <property type="project" value="TreeGrafter"/>
</dbReference>
<keyword evidence="3" id="KW-1003">Cell membrane</keyword>
<dbReference type="PRINTS" id="PR00176">
    <property type="entry name" value="NANEUSMPORT"/>
</dbReference>
<feature type="binding site" evidence="13">
    <location>
        <position position="373"/>
    </location>
    <ligand>
        <name>Na(+)</name>
        <dbReference type="ChEBI" id="CHEBI:29101"/>
        <label>1</label>
    </ligand>
</feature>
<feature type="binding site" evidence="13">
    <location>
        <position position="630"/>
    </location>
    <ligand>
        <name>Na(+)</name>
        <dbReference type="ChEBI" id="CHEBI:29101"/>
        <label>1</label>
    </ligand>
</feature>
<keyword evidence="4 15" id="KW-0812">Transmembrane</keyword>
<dbReference type="Pfam" id="PF18192">
    <property type="entry name" value="DNTTIP1_dimer"/>
    <property type="match status" value="1"/>
</dbReference>
<feature type="region of interest" description="Disordered" evidence="16">
    <location>
        <begin position="132"/>
        <end position="155"/>
    </location>
</feature>
<keyword evidence="11 14" id="KW-1015">Disulfide bond</keyword>
<dbReference type="GO" id="GO:0003677">
    <property type="term" value="F:DNA binding"/>
    <property type="evidence" value="ECO:0007669"/>
    <property type="project" value="InterPro"/>
</dbReference>
<feature type="domain" description="TdIF1 C-terminal" evidence="19">
    <location>
        <begin position="181"/>
        <end position="246"/>
    </location>
</feature>
<feature type="transmembrane region" description="Helical" evidence="17">
    <location>
        <begin position="623"/>
        <end position="644"/>
    </location>
</feature>
<evidence type="ECO:0000313" key="21">
    <source>
        <dbReference type="Proteomes" id="UP001177023"/>
    </source>
</evidence>
<keyword evidence="2 15" id="KW-0813">Transport</keyword>
<feature type="binding site" evidence="13">
    <location>
        <position position="377"/>
    </location>
    <ligand>
        <name>Na(+)</name>
        <dbReference type="ChEBI" id="CHEBI:29101"/>
        <label>1</label>
    </ligand>
</feature>
<feature type="transmembrane region" description="Helical" evidence="17">
    <location>
        <begin position="870"/>
        <end position="890"/>
    </location>
</feature>
<feature type="region of interest" description="Disordered" evidence="16">
    <location>
        <begin position="276"/>
        <end position="295"/>
    </location>
</feature>
<evidence type="ECO:0000256" key="10">
    <source>
        <dbReference type="ARBA" id="ARBA00023136"/>
    </source>
</evidence>
<feature type="transmembrane region" description="Helical" evidence="17">
    <location>
        <begin position="756"/>
        <end position="778"/>
    </location>
</feature>
<feature type="binding site" evidence="13">
    <location>
        <position position="372"/>
    </location>
    <ligand>
        <name>Na(+)</name>
        <dbReference type="ChEBI" id="CHEBI:29101"/>
        <label>1</label>
    </ligand>
</feature>
<dbReference type="GO" id="GO:0042734">
    <property type="term" value="C:presynaptic membrane"/>
    <property type="evidence" value="ECO:0007669"/>
    <property type="project" value="TreeGrafter"/>
</dbReference>
<evidence type="ECO:0000256" key="11">
    <source>
        <dbReference type="ARBA" id="ARBA00023157"/>
    </source>
</evidence>
<dbReference type="Pfam" id="PF21229">
    <property type="entry name" value="TdIF1_2nd"/>
    <property type="match status" value="1"/>
</dbReference>
<feature type="transmembrane region" description="Helical" evidence="17">
    <location>
        <begin position="784"/>
        <end position="808"/>
    </location>
</feature>
<keyword evidence="21" id="KW-1185">Reference proteome</keyword>
<dbReference type="InterPro" id="IPR049121">
    <property type="entry name" value="TdIF1_C"/>
</dbReference>
<dbReference type="GO" id="GO:0015874">
    <property type="term" value="P:norepinephrine transport"/>
    <property type="evidence" value="ECO:0007669"/>
    <property type="project" value="TreeGrafter"/>
</dbReference>
<evidence type="ECO:0000259" key="18">
    <source>
        <dbReference type="Pfam" id="PF18192"/>
    </source>
</evidence>
<evidence type="ECO:0000256" key="16">
    <source>
        <dbReference type="SAM" id="MobiDB-lite"/>
    </source>
</evidence>
<feature type="compositionally biased region" description="Basic and acidic residues" evidence="16">
    <location>
        <begin position="279"/>
        <end position="289"/>
    </location>
</feature>
<feature type="transmembrane region" description="Helical" evidence="17">
    <location>
        <begin position="828"/>
        <end position="850"/>
    </location>
</feature>
<comment type="caution">
    <text evidence="20">The sequence shown here is derived from an EMBL/GenBank/DDBJ whole genome shotgun (WGS) entry which is preliminary data.</text>
</comment>
<feature type="transmembrane region" description="Helical" evidence="17">
    <location>
        <begin position="436"/>
        <end position="464"/>
    </location>
</feature>
<gene>
    <name evidence="20" type="ORF">MSPICULIGERA_LOCUS16991</name>
</gene>
<dbReference type="InterPro" id="IPR037272">
    <property type="entry name" value="SNS_sf"/>
</dbReference>
<feature type="binding site" evidence="13">
    <location>
        <position position="730"/>
    </location>
    <ligand>
        <name>Na(+)</name>
        <dbReference type="ChEBI" id="CHEBI:29101"/>
        <label>1</label>
    </ligand>
</feature>
<dbReference type="PANTHER" id="PTHR11616">
    <property type="entry name" value="SODIUM/CHLORIDE DEPENDENT TRANSPORTER"/>
    <property type="match status" value="1"/>
</dbReference>
<feature type="transmembrane region" description="Helical" evidence="17">
    <location>
        <begin position="718"/>
        <end position="744"/>
    </location>
</feature>
<evidence type="ECO:0000256" key="14">
    <source>
        <dbReference type="PIRSR" id="PIRSR600175-2"/>
    </source>
</evidence>
<dbReference type="AlphaFoldDB" id="A0AA36GAR9"/>
<feature type="transmembrane region" description="Helical" evidence="17">
    <location>
        <begin position="394"/>
        <end position="415"/>
    </location>
</feature>
<accession>A0AA36GAR9</accession>
<evidence type="ECO:0000256" key="2">
    <source>
        <dbReference type="ARBA" id="ARBA00022448"/>
    </source>
</evidence>
<evidence type="ECO:0000256" key="13">
    <source>
        <dbReference type="PIRSR" id="PIRSR600175-1"/>
    </source>
</evidence>